<dbReference type="EMBL" id="BGJZ01000315">
    <property type="protein sequence ID" value="GBH12630.1"/>
    <property type="molecule type" value="Genomic_DNA"/>
</dbReference>
<dbReference type="Proteomes" id="UP000247480">
    <property type="component" value="Unassembled WGS sequence"/>
</dbReference>
<dbReference type="AlphaFoldDB" id="A0A2V0QVF9"/>
<comment type="caution">
    <text evidence="1">The sequence shown here is derived from an EMBL/GenBank/DDBJ whole genome shotgun (WGS) entry which is preliminary data.</text>
</comment>
<accession>A0A2V0QVF9</accession>
<evidence type="ECO:0000313" key="1">
    <source>
        <dbReference type="EMBL" id="GBH12630.1"/>
    </source>
</evidence>
<gene>
    <name evidence="1" type="ORF">KPSA1_06100</name>
</gene>
<name>A0A2V0QVF9_PSESF</name>
<organism evidence="1 2">
    <name type="scientific">Pseudomonas syringae pv. actinidiae</name>
    <dbReference type="NCBI Taxonomy" id="103796"/>
    <lineage>
        <taxon>Bacteria</taxon>
        <taxon>Pseudomonadati</taxon>
        <taxon>Pseudomonadota</taxon>
        <taxon>Gammaproteobacteria</taxon>
        <taxon>Pseudomonadales</taxon>
        <taxon>Pseudomonadaceae</taxon>
        <taxon>Pseudomonas</taxon>
        <taxon>Pseudomonas syringae</taxon>
    </lineage>
</organism>
<sequence>MCVVSDRLAVALVMYPAFRDNVCGIKAFNRAEKPIVVVRWMKAEQGIGDRRIREVQMAGLAPRLIDKNKPA</sequence>
<evidence type="ECO:0000313" key="2">
    <source>
        <dbReference type="Proteomes" id="UP000247480"/>
    </source>
</evidence>
<protein>
    <submittedName>
        <fullName evidence="1">Aconitase B</fullName>
    </submittedName>
</protein>
<proteinExistence type="predicted"/>
<reference evidence="1 2" key="1">
    <citation type="submission" date="2018-04" db="EMBL/GenBank/DDBJ databases">
        <title>Draft genome sequence of Pseudomonas syringae pv. actinidiae biovar 1 strains isolated from kiwifruit in Kagawa prefecture.</title>
        <authorList>
            <person name="Tabuchi M."/>
            <person name="Saito M."/>
            <person name="Fujiwara S."/>
            <person name="Sasa N."/>
            <person name="Akimitsu K."/>
            <person name="Gomi K."/>
            <person name="Konishi-Sugita S."/>
            <person name="Hamano K."/>
            <person name="Kataoka I."/>
        </authorList>
    </citation>
    <scope>NUCLEOTIDE SEQUENCE [LARGE SCALE GENOMIC DNA]</scope>
    <source>
        <strain evidence="1 2">MAFF212206</strain>
    </source>
</reference>